<dbReference type="AlphaFoldDB" id="Q3BZY3"/>
<reference evidence="1 2" key="1">
    <citation type="journal article" date="2005" name="J. Bacteriol.">
        <title>Insights into genome plasticity and pathogenicity of the plant pathogenic Bacterium Xanthomonas campestris pv. vesicatoria revealed by the complete genome sequence.</title>
        <authorList>
            <person name="Thieme F."/>
            <person name="Koebnik R."/>
            <person name="Bekel T."/>
            <person name="Berger C."/>
            <person name="Boch J."/>
            <person name="Buettner D."/>
            <person name="Caldana C."/>
            <person name="Gaigalat L."/>
            <person name="Goesmann A."/>
            <person name="Kay S."/>
            <person name="Kirchner O."/>
            <person name="Lanz C."/>
            <person name="Linke B."/>
            <person name="McHardy A.C."/>
            <person name="Meyer F."/>
            <person name="Mittenhuber G."/>
            <person name="Nies D.H."/>
            <person name="Niesbach-Kloesgen U."/>
            <person name="Patschkowski T."/>
            <person name="Rueckert C."/>
            <person name="Rupp O."/>
            <person name="Schneicker S."/>
            <person name="Schuster S.C."/>
            <person name="Vorhoelter F.J."/>
            <person name="Weber E."/>
            <person name="Puehler A."/>
            <person name="Bonas U."/>
            <person name="Bartels D."/>
            <person name="Kaiser O."/>
        </authorList>
    </citation>
    <scope>NUCLEOTIDE SEQUENCE [LARGE SCALE GENOMIC DNA]</scope>
    <source>
        <strain evidence="1 2">85-10</strain>
        <plasmid evidence="1 2">pXCV183</plasmid>
    </source>
</reference>
<dbReference type="KEGG" id="xcv:XCVd0121"/>
<dbReference type="EMBL" id="AM039951">
    <property type="protein sequence ID" value="CAJ19933.1"/>
    <property type="molecule type" value="Genomic_DNA"/>
</dbReference>
<gene>
    <name evidence="1" type="ordered locus">XCVd0121</name>
</gene>
<proteinExistence type="predicted"/>
<dbReference type="InterPro" id="IPR021686">
    <property type="entry name" value="DUF3268"/>
</dbReference>
<organism evidence="2">
    <name type="scientific">Xanthomonas euvesicatoria pv. vesicatoria (strain 85-10)</name>
    <name type="common">Xanthomonas campestris pv. vesicatoria</name>
    <dbReference type="NCBI Taxonomy" id="316273"/>
    <lineage>
        <taxon>Bacteria</taxon>
        <taxon>Pseudomonadati</taxon>
        <taxon>Pseudomonadota</taxon>
        <taxon>Gammaproteobacteria</taxon>
        <taxon>Lysobacterales</taxon>
        <taxon>Lysobacteraceae</taxon>
        <taxon>Xanthomonas</taxon>
    </lineage>
</organism>
<evidence type="ECO:0000313" key="1">
    <source>
        <dbReference type="EMBL" id="CAJ19933.1"/>
    </source>
</evidence>
<evidence type="ECO:0000313" key="2">
    <source>
        <dbReference type="Proteomes" id="UP000007069"/>
    </source>
</evidence>
<sequence>MHSEFDPWHPSSAAIARVKNALTAPTRHDCGGIVEIRSHREVFGRNYGNWPWVYFCTHCRARVGMHPFTDIPLGTLADEPTRNARTAAKTLFEQLWRRADSPLSRSAAYAWLANQLSLPMSACHFGLFDIATCERARLACRQYLEP</sequence>
<geneLocation type="plasmid" evidence="1 2">
    <name>pXCV183</name>
</geneLocation>
<name>Q3BZY3_XANE5</name>
<accession>Q3BZY3</accession>
<dbReference type="Pfam" id="PF11672">
    <property type="entry name" value="DUF3268"/>
    <property type="match status" value="1"/>
</dbReference>
<protein>
    <submittedName>
        <fullName evidence="1">Uncharacterized protein</fullName>
    </submittedName>
</protein>
<dbReference type="Proteomes" id="UP000007069">
    <property type="component" value="Plasmid pXCV183"/>
</dbReference>
<dbReference type="HOGENOM" id="CLU_123187_2_0_6"/>
<keyword evidence="1" id="KW-0614">Plasmid</keyword>